<comment type="subcellular location">
    <subcellularLocation>
        <location evidence="1">Cell membrane</location>
        <topology evidence="1">Multi-pass membrane protein</topology>
    </subcellularLocation>
</comment>
<evidence type="ECO:0000256" key="9">
    <source>
        <dbReference type="RuleBase" id="RU000688"/>
    </source>
</evidence>
<evidence type="ECO:0000313" key="12">
    <source>
        <dbReference type="Proteomes" id="UP000095287"/>
    </source>
</evidence>
<evidence type="ECO:0000256" key="10">
    <source>
        <dbReference type="SAM" id="Phobius"/>
    </source>
</evidence>
<dbReference type="SUPFAM" id="SSF81321">
    <property type="entry name" value="Family A G protein-coupled receptor-like"/>
    <property type="match status" value="1"/>
</dbReference>
<organism evidence="12 13">
    <name type="scientific">Steinernema glaseri</name>
    <dbReference type="NCBI Taxonomy" id="37863"/>
    <lineage>
        <taxon>Eukaryota</taxon>
        <taxon>Metazoa</taxon>
        <taxon>Ecdysozoa</taxon>
        <taxon>Nematoda</taxon>
        <taxon>Chromadorea</taxon>
        <taxon>Rhabditida</taxon>
        <taxon>Tylenchina</taxon>
        <taxon>Panagrolaimomorpha</taxon>
        <taxon>Strongyloidoidea</taxon>
        <taxon>Steinernematidae</taxon>
        <taxon>Steinernema</taxon>
    </lineage>
</organism>
<dbReference type="PROSITE" id="PS00237">
    <property type="entry name" value="G_PROTEIN_RECEP_F1_1"/>
    <property type="match status" value="1"/>
</dbReference>
<dbReference type="PROSITE" id="PS50262">
    <property type="entry name" value="G_PROTEIN_RECEP_F1_2"/>
    <property type="match status" value="1"/>
</dbReference>
<evidence type="ECO:0000256" key="6">
    <source>
        <dbReference type="ARBA" id="ARBA00023136"/>
    </source>
</evidence>
<keyword evidence="3 9" id="KW-0812">Transmembrane</keyword>
<keyword evidence="5 9" id="KW-0297">G-protein coupled receptor</keyword>
<comment type="similarity">
    <text evidence="9">Belongs to the G-protein coupled receptor 1 family.</text>
</comment>
<evidence type="ECO:0000256" key="5">
    <source>
        <dbReference type="ARBA" id="ARBA00023040"/>
    </source>
</evidence>
<feature type="transmembrane region" description="Helical" evidence="10">
    <location>
        <begin position="176"/>
        <end position="197"/>
    </location>
</feature>
<dbReference type="PANTHER" id="PTHR24228:SF61">
    <property type="entry name" value="G-PROTEIN COUPLED RECEPTORS FAMILY 1 PROFILE DOMAIN-CONTAINING PROTEIN"/>
    <property type="match status" value="1"/>
</dbReference>
<proteinExistence type="inferred from homology"/>
<evidence type="ECO:0000256" key="3">
    <source>
        <dbReference type="ARBA" id="ARBA00022692"/>
    </source>
</evidence>
<dbReference type="InterPro" id="IPR017452">
    <property type="entry name" value="GPCR_Rhodpsn_7TM"/>
</dbReference>
<dbReference type="Pfam" id="PF00001">
    <property type="entry name" value="7tm_1"/>
    <property type="match status" value="1"/>
</dbReference>
<evidence type="ECO:0000256" key="1">
    <source>
        <dbReference type="ARBA" id="ARBA00004651"/>
    </source>
</evidence>
<dbReference type="GO" id="GO:0004930">
    <property type="term" value="F:G protein-coupled receptor activity"/>
    <property type="evidence" value="ECO:0007669"/>
    <property type="project" value="UniProtKB-KW"/>
</dbReference>
<feature type="domain" description="G-protein coupled receptors family 1 profile" evidence="11">
    <location>
        <begin position="21"/>
        <end position="303"/>
    </location>
</feature>
<evidence type="ECO:0000256" key="7">
    <source>
        <dbReference type="ARBA" id="ARBA00023170"/>
    </source>
</evidence>
<keyword evidence="6 10" id="KW-0472">Membrane</keyword>
<keyword evidence="4 10" id="KW-1133">Transmembrane helix</keyword>
<feature type="transmembrane region" description="Helical" evidence="10">
    <location>
        <begin position="6"/>
        <end position="30"/>
    </location>
</feature>
<dbReference type="CDD" id="cd00637">
    <property type="entry name" value="7tm_classA_rhodopsin-like"/>
    <property type="match status" value="1"/>
</dbReference>
<dbReference type="Proteomes" id="UP000095287">
    <property type="component" value="Unplaced"/>
</dbReference>
<evidence type="ECO:0000256" key="8">
    <source>
        <dbReference type="ARBA" id="ARBA00023224"/>
    </source>
</evidence>
<reference evidence="13" key="1">
    <citation type="submission" date="2016-11" db="UniProtKB">
        <authorList>
            <consortium name="WormBaseParasite"/>
        </authorList>
    </citation>
    <scope>IDENTIFICATION</scope>
</reference>
<sequence>MVVSSFTVVVYIVTFLVGFGGNLWVICSVLRSRKPRNSLSHMNTSDRLRSYISFLAGLDLTVVFPLLIRVAYVILPTATVDATTCRFVFGLEHFAKLSSLTCLASISFERYITIRKPFNNKMRKHVIHLTPMVAMFVLSVLLTAMGLRIPHIDRTDDEMNCMQSFDSGPLSRSTELILSGAFLTLLLVISVSYFQIIRHVRRKFWQRKARVCANLRSNTLVTEPRYMREMTSAIMRVALFHVVCWLPYACLQFFPKAHGDVVSAMTTSIRQMPKDKPDSLIQWIAFVANWLTYANAAGDWIFYAVMNRELRSLIRATTERRKRSTMSQQSSPSNLHQSLRRQVTQSIRFFHSINSYRSAGCSIDESVTLPGSGVGNGGLQNNSGSTGCNEHSTLVGRSLSSPKSSIFSGEVTNTIPIVTSRYSSQATPRTSLLTAESVERFV</sequence>
<feature type="transmembrane region" description="Helical" evidence="10">
    <location>
        <begin position="233"/>
        <end position="254"/>
    </location>
</feature>
<evidence type="ECO:0000259" key="11">
    <source>
        <dbReference type="PROSITE" id="PS50262"/>
    </source>
</evidence>
<keyword evidence="7 9" id="KW-0675">Receptor</keyword>
<dbReference type="GO" id="GO:0005886">
    <property type="term" value="C:plasma membrane"/>
    <property type="evidence" value="ECO:0007669"/>
    <property type="project" value="UniProtKB-SubCell"/>
</dbReference>
<dbReference type="WBParaSite" id="L893_g12752.t1">
    <property type="protein sequence ID" value="L893_g12752.t1"/>
    <property type="gene ID" value="L893_g12752"/>
</dbReference>
<dbReference type="PRINTS" id="PR00237">
    <property type="entry name" value="GPCRRHODOPSN"/>
</dbReference>
<dbReference type="InterPro" id="IPR000276">
    <property type="entry name" value="GPCR_Rhodpsn"/>
</dbReference>
<dbReference type="PANTHER" id="PTHR24228">
    <property type="entry name" value="B2 BRADYKININ RECEPTOR/ANGIOTENSIN II RECEPTOR"/>
    <property type="match status" value="1"/>
</dbReference>
<keyword evidence="8 9" id="KW-0807">Transducer</keyword>
<accession>A0A1I7Y4V0</accession>
<feature type="transmembrane region" description="Helical" evidence="10">
    <location>
        <begin position="87"/>
        <end position="108"/>
    </location>
</feature>
<evidence type="ECO:0000313" key="13">
    <source>
        <dbReference type="WBParaSite" id="L893_g12752.t1"/>
    </source>
</evidence>
<keyword evidence="2" id="KW-1003">Cell membrane</keyword>
<name>A0A1I7Y4V0_9BILA</name>
<feature type="transmembrane region" description="Helical" evidence="10">
    <location>
        <begin position="129"/>
        <end position="149"/>
    </location>
</feature>
<dbReference type="Gene3D" id="1.20.1070.10">
    <property type="entry name" value="Rhodopsin 7-helix transmembrane proteins"/>
    <property type="match status" value="1"/>
</dbReference>
<protein>
    <submittedName>
        <fullName evidence="13">G_PROTEIN_RECEP_F1_2 domain-containing protein</fullName>
    </submittedName>
</protein>
<keyword evidence="12" id="KW-1185">Reference proteome</keyword>
<feature type="transmembrane region" description="Helical" evidence="10">
    <location>
        <begin position="280"/>
        <end position="305"/>
    </location>
</feature>
<dbReference type="AlphaFoldDB" id="A0A1I7Y4V0"/>
<feature type="transmembrane region" description="Helical" evidence="10">
    <location>
        <begin position="51"/>
        <end position="75"/>
    </location>
</feature>
<evidence type="ECO:0000256" key="2">
    <source>
        <dbReference type="ARBA" id="ARBA00022475"/>
    </source>
</evidence>
<evidence type="ECO:0000256" key="4">
    <source>
        <dbReference type="ARBA" id="ARBA00022989"/>
    </source>
</evidence>